<evidence type="ECO:0000313" key="1">
    <source>
        <dbReference type="EMBL" id="WZN56833.1"/>
    </source>
</evidence>
<gene>
    <name evidence="1" type="primary">dnaG</name>
    <name evidence="1" type="ORF">AACH28_04700</name>
</gene>
<organism evidence="1 2">
    <name type="scientific">Sphingobacterium thalpophilum</name>
    <dbReference type="NCBI Taxonomy" id="259"/>
    <lineage>
        <taxon>Bacteria</taxon>
        <taxon>Pseudomonadati</taxon>
        <taxon>Bacteroidota</taxon>
        <taxon>Sphingobacteriia</taxon>
        <taxon>Sphingobacteriales</taxon>
        <taxon>Sphingobacteriaceae</taxon>
        <taxon>Sphingobacterium</taxon>
    </lineage>
</organism>
<proteinExistence type="predicted"/>
<protein>
    <submittedName>
        <fullName evidence="1">DNA primase</fullName>
    </submittedName>
</protein>
<dbReference type="Proteomes" id="UP001485301">
    <property type="component" value="Chromosome"/>
</dbReference>
<name>A0ACD5C4M3_9SPHI</name>
<keyword evidence="2" id="KW-1185">Reference proteome</keyword>
<reference evidence="1" key="1">
    <citation type="submission" date="2024-04" db="EMBL/GenBank/DDBJ databases">
        <title>Complete genome sequence of Sphingobacterium thalpophiium BAA-1094.</title>
        <authorList>
            <person name="Adaikpoh B.I."/>
        </authorList>
    </citation>
    <scope>NUCLEOTIDE SEQUENCE</scope>
    <source>
        <strain evidence="1">BAA-1094</strain>
    </source>
</reference>
<sequence length="1188" mass="135665">MITQESIDRILDATRIEDVIGEVVKLKKKGSNLQGCCPFHDEKTASFVVSPSKQMYKCFGCGAGGNVVTFLMENGRLEFPDAIHKLAAKYSMTVEETLSNEEDKEVKEKRATMIDLNRFVQKSWTNNILGLPINHWSVNYLLENRRLSMDTIVEWQIGYSPDAMKSITPHVLNNGQYAIAEELGLVKKNDNGNVYDTFINKLIFPIHSDRGDIIAFSGRRNDEEKRDGPKYINSKTSLLYRKEEVLFGLWFAKQEIRKKKNAILVEGNLDVIMMHQMGIRNTVASCGTALTESHAQKLARHCQSVTIFFDGDDAGHKATLKSIDILISAGLRVNVARPDKEDDPDTLCKVLGSELLPKNGEMPLKGLEGRKNPIEEWLENHTQDGVMWKAMYLLDHAKDDIHLKDQALADIAMMVSLEQSDYLRESYIERISKAKKMKLGTLTKRVEGLIEERVILEERKQDQESILPSWINKEKFYTLGFDSKKDGIQHTGIYFHMGDKGAKQLTNFIIKPLIHVYSKDENANRRLTEVDNGISKTVLELPSKAFTSVDQFESILMNEGVYFLMDGFAKSQLNKLKSVLLREYPKCFELKTLGWQPEGFWSFYNRVYHNDSLSAFNEYGFTDVNGTNYLSMAASSLANEVRAEDDIYKNDRYLSWSPAPFTFSEWAEMFVGAYGLNAWTGLMFVFVSIFRDIVYALNSSCPHFYVYGSVGSGKSVFAESISNLFFKEMPFFNLNHGTDFAFFSRMERFRNCPVGFNEFDENTIKPEWFGGIKAGFDGEGREKGSMTKKKKTEVQEIYCTLILIGQFLSTKDDASVLSRSIPEQISATNRTQAQIDNFNRLKAWEKKGLSGILVELLQYRSLVETKYAEFYAQEFKKLSQAFEKIGVRVKSRIQQNFCTMLTFRKLLDGMIDFPFSYDEFFDHVKRSIISLSQRITESDSLATFWKTLEFLLEQDMITDGWDFKIDVRDSVPLIISRADVGEDGKNTRVKTFEEPKKLLYVRMTNIHPLYMNATRQQTGKTGLNSETITNFMREQESFIGTIKSTVFKKKNGSSTPSSAFVFDYDMMNLNLEREVAPVGSQRTIVGSVRYKDAAVVEALGETKVSWTMEIDESYEKEGFKVEKIITVSCFSRKLDEVRRLTVGTPIKVEGLYNEYTAGDKRRGNMLVENIEFTEGPSVPVQDQAELFN</sequence>
<evidence type="ECO:0000313" key="2">
    <source>
        <dbReference type="Proteomes" id="UP001485301"/>
    </source>
</evidence>
<accession>A0ACD5C4M3</accession>
<dbReference type="EMBL" id="CP151087">
    <property type="protein sequence ID" value="WZN56833.1"/>
    <property type="molecule type" value="Genomic_DNA"/>
</dbReference>